<evidence type="ECO:0000256" key="6">
    <source>
        <dbReference type="ARBA" id="ARBA00023237"/>
    </source>
</evidence>
<dbReference type="InterPro" id="IPR036942">
    <property type="entry name" value="Beta-barrel_TonB_sf"/>
</dbReference>
<keyword evidence="4 7" id="KW-0812">Transmembrane</keyword>
<evidence type="ECO:0000256" key="5">
    <source>
        <dbReference type="ARBA" id="ARBA00023136"/>
    </source>
</evidence>
<dbReference type="NCBIfam" id="TIGR04056">
    <property type="entry name" value="OMP_RagA_SusC"/>
    <property type="match status" value="1"/>
</dbReference>
<dbReference type="InterPro" id="IPR023997">
    <property type="entry name" value="TonB-dep_OMP_SusC/RagA_CS"/>
</dbReference>
<dbReference type="Pfam" id="PF13715">
    <property type="entry name" value="CarbopepD_reg_2"/>
    <property type="match status" value="1"/>
</dbReference>
<dbReference type="AlphaFoldDB" id="A0A3D8HB08"/>
<organism evidence="9 10">
    <name type="scientific">Parabacteroides acidifaciens</name>
    <dbReference type="NCBI Taxonomy" id="2290935"/>
    <lineage>
        <taxon>Bacteria</taxon>
        <taxon>Pseudomonadati</taxon>
        <taxon>Bacteroidota</taxon>
        <taxon>Bacteroidia</taxon>
        <taxon>Bacteroidales</taxon>
        <taxon>Tannerellaceae</taxon>
        <taxon>Parabacteroides</taxon>
    </lineage>
</organism>
<keyword evidence="5 7" id="KW-0472">Membrane</keyword>
<dbReference type="EMBL" id="QREV01000046">
    <property type="protein sequence ID" value="RDU48175.1"/>
    <property type="molecule type" value="Genomic_DNA"/>
</dbReference>
<accession>A0A3D8HB08</accession>
<keyword evidence="2 7" id="KW-0813">Transport</keyword>
<evidence type="ECO:0000256" key="7">
    <source>
        <dbReference type="PROSITE-ProRule" id="PRU01360"/>
    </source>
</evidence>
<dbReference type="Gene3D" id="2.170.130.10">
    <property type="entry name" value="TonB-dependent receptor, plug domain"/>
    <property type="match status" value="1"/>
</dbReference>
<comment type="subcellular location">
    <subcellularLocation>
        <location evidence="1 7">Cell outer membrane</location>
        <topology evidence="1 7">Multi-pass membrane protein</topology>
    </subcellularLocation>
</comment>
<dbReference type="FunFam" id="2.60.40.1120:FF:000003">
    <property type="entry name" value="Outer membrane protein Omp121"/>
    <property type="match status" value="1"/>
</dbReference>
<dbReference type="Pfam" id="PF07715">
    <property type="entry name" value="Plug"/>
    <property type="match status" value="1"/>
</dbReference>
<evidence type="ECO:0000259" key="8">
    <source>
        <dbReference type="Pfam" id="PF07715"/>
    </source>
</evidence>
<dbReference type="InterPro" id="IPR008969">
    <property type="entry name" value="CarboxyPept-like_regulatory"/>
</dbReference>
<keyword evidence="6 7" id="KW-0998">Cell outer membrane</keyword>
<keyword evidence="3 7" id="KW-1134">Transmembrane beta strand</keyword>
<dbReference type="GO" id="GO:0009279">
    <property type="term" value="C:cell outer membrane"/>
    <property type="evidence" value="ECO:0007669"/>
    <property type="project" value="UniProtKB-SubCell"/>
</dbReference>
<dbReference type="Gene3D" id="2.40.170.20">
    <property type="entry name" value="TonB-dependent receptor, beta-barrel domain"/>
    <property type="match status" value="1"/>
</dbReference>
<evidence type="ECO:0000256" key="4">
    <source>
        <dbReference type="ARBA" id="ARBA00022692"/>
    </source>
</evidence>
<dbReference type="InterPro" id="IPR012910">
    <property type="entry name" value="Plug_dom"/>
</dbReference>
<evidence type="ECO:0000256" key="3">
    <source>
        <dbReference type="ARBA" id="ARBA00022452"/>
    </source>
</evidence>
<dbReference type="InterPro" id="IPR037066">
    <property type="entry name" value="Plug_dom_sf"/>
</dbReference>
<gene>
    <name evidence="9" type="ORF">DWU89_15870</name>
</gene>
<dbReference type="Proteomes" id="UP000256321">
    <property type="component" value="Unassembled WGS sequence"/>
</dbReference>
<dbReference type="InterPro" id="IPR023996">
    <property type="entry name" value="TonB-dep_OMP_SusC/RagA"/>
</dbReference>
<reference evidence="9 10" key="1">
    <citation type="submission" date="2018-07" db="EMBL/GenBank/DDBJ databases">
        <title>Parabacteroides acidifaciens nov. sp., isolated from human feces.</title>
        <authorList>
            <person name="Wang Y.J."/>
        </authorList>
    </citation>
    <scope>NUCLEOTIDE SEQUENCE [LARGE SCALE GENOMIC DNA]</scope>
    <source>
        <strain evidence="9 10">426-9</strain>
    </source>
</reference>
<keyword evidence="9" id="KW-0675">Receptor</keyword>
<evidence type="ECO:0000256" key="2">
    <source>
        <dbReference type="ARBA" id="ARBA00022448"/>
    </source>
</evidence>
<sequence length="1037" mass="117199">MFNLLNLFFMRKILNLSRQHDYRALTCILLCLVFHSLCFLLHAQNVPITGVVKDAAGEAIVGANVVEKGTTNGTITDMEGKFSLNVTLDATLVISYIGYIQQEVKVRERRIVNIILEEDTYSLEEVVAIGYGTVKKQDLTGSVASVDGSKLADRKSMRVSQALQGAVSGVRVSRSGSDPSSSATIRVRGITSINNTDPLVIVDGVPGTLDWVNPEDIESISVLKDAASASIYGSRAAAGVILVTTKRAKKGTFNINYNYEFSLDKPTTTVEYADAQTYMRMINERDWNDKNNQGNQYTTYSQESIDNYATMHLQNPDQYPDVDWMNIMMKKKSTKQSHKLNIIGGTEKLRTKITAEYDQSDALYKGKNYDRMMFRANNDIYFNDWIDASIDVNGIYSISESPARYTMTATRRLSAPIYAAEWSDGRIAEGKTGENPYALLVAGGSKQSKTLAVGGKMAVNIKPFEGLKITGVFAPQFYRDKQKTFAKSIPYTYWNDPNTTVGYIMGATKTTLTESRPDNMSTTTQLFVNYTKSFKEHNFNVMAGYENYYYYDESMSGSRDNYLLQSFPYLDIGNANYQYATGSAYQNAYRSWFGRIMYNWKSRYYLQANARYDGSSRFAKDFRWGFFPSFSAGWVISEESFMKDKLLWLSSLKLRGSWGQLGNERIGNYPYQSTIAFQNDILLYQGNEVVAGQAAGVYKYAIRDISWETTESWDIGLDAYFLNNRLRFSGDYYKKQTKDMLLALEIPDYVGLENPDQNTGKMHTKGWDIELSWNDQIGDFSYSATFNLSDAKSIMGDLGGTEFLGDQVKKKGSEFNEWYGYLSDGIYQTQEEVDNSARMNSNVKPGDIKYVDVSGPDGVPDGKISPEYDRVLLGGSLPRFTYGGTINMAYKNVDLAIAFQGIGKQNVRETEEMVHPFEAQFRDVPQIIVGKYWSVLNTAEQNLKAEFPRISETGYSNNYTMSDYWLFNGGYFRLKNIVLGYTLPKDIVEKMKIQNLRVYANVSDLFSIDRYPKGYDPEAIGTYWVTTSFLFGISVQF</sequence>
<comment type="caution">
    <text evidence="9">The sequence shown here is derived from an EMBL/GenBank/DDBJ whole genome shotgun (WGS) entry which is preliminary data.</text>
</comment>
<protein>
    <submittedName>
        <fullName evidence="9">TonB-dependent receptor</fullName>
    </submittedName>
</protein>
<dbReference type="NCBIfam" id="TIGR04057">
    <property type="entry name" value="SusC_RagA_signa"/>
    <property type="match status" value="1"/>
</dbReference>
<evidence type="ECO:0000313" key="10">
    <source>
        <dbReference type="Proteomes" id="UP000256321"/>
    </source>
</evidence>
<dbReference type="SUPFAM" id="SSF56935">
    <property type="entry name" value="Porins"/>
    <property type="match status" value="1"/>
</dbReference>
<dbReference type="PROSITE" id="PS52016">
    <property type="entry name" value="TONB_DEPENDENT_REC_3"/>
    <property type="match status" value="1"/>
</dbReference>
<evidence type="ECO:0000313" key="9">
    <source>
        <dbReference type="EMBL" id="RDU48175.1"/>
    </source>
</evidence>
<feature type="domain" description="TonB-dependent receptor plug" evidence="8">
    <location>
        <begin position="135"/>
        <end position="240"/>
    </location>
</feature>
<name>A0A3D8HB08_9BACT</name>
<dbReference type="SUPFAM" id="SSF49464">
    <property type="entry name" value="Carboxypeptidase regulatory domain-like"/>
    <property type="match status" value="1"/>
</dbReference>
<proteinExistence type="inferred from homology"/>
<dbReference type="Gene3D" id="2.60.40.1120">
    <property type="entry name" value="Carboxypeptidase-like, regulatory domain"/>
    <property type="match status" value="1"/>
</dbReference>
<evidence type="ECO:0000256" key="1">
    <source>
        <dbReference type="ARBA" id="ARBA00004571"/>
    </source>
</evidence>
<dbReference type="InterPro" id="IPR039426">
    <property type="entry name" value="TonB-dep_rcpt-like"/>
</dbReference>
<comment type="similarity">
    <text evidence="7">Belongs to the TonB-dependent receptor family.</text>
</comment>